<dbReference type="STRING" id="1806892.AZH43_14030"/>
<evidence type="ECO:0000313" key="1">
    <source>
        <dbReference type="EMBL" id="KYQ71606.1"/>
    </source>
</evidence>
<dbReference type="OrthoDB" id="6697886at2"/>
<dbReference type="EMBL" id="LUAW01000024">
    <property type="protein sequence ID" value="KYQ71606.1"/>
    <property type="molecule type" value="Genomic_DNA"/>
</dbReference>
<gene>
    <name evidence="1" type="ORF">AZH43_14030</name>
</gene>
<reference evidence="1 2" key="1">
    <citation type="submission" date="2016-03" db="EMBL/GenBank/DDBJ databases">
        <title>Acinetobacter genomospecies 28 strain ANC 4149.</title>
        <authorList>
            <person name="Radolfova-Krizova L."/>
            <person name="Nemec A."/>
        </authorList>
    </citation>
    <scope>NUCLEOTIDE SEQUENCE [LARGE SCALE GENOMIC DNA]</scope>
    <source>
        <strain evidence="1 2">ANC 4149</strain>
    </source>
</reference>
<dbReference type="AlphaFoldDB" id="A0A151Y0P2"/>
<evidence type="ECO:0000313" key="2">
    <source>
        <dbReference type="Proteomes" id="UP000076276"/>
    </source>
</evidence>
<dbReference type="Proteomes" id="UP000076276">
    <property type="component" value="Unassembled WGS sequence"/>
</dbReference>
<keyword evidence="2" id="KW-1185">Reference proteome</keyword>
<dbReference type="RefSeq" id="WP_067669837.1">
    <property type="nucleotide sequence ID" value="NZ_CBCSIK010000012.1"/>
</dbReference>
<sequence>MQDLNLSNQVTPLRLSQKTTCQVLDLTAEGLRKLIAKDPTFPKPYKAGQTRQAPVYFDYAELVQWHNNQKQTNTMQSV</sequence>
<protein>
    <submittedName>
        <fullName evidence="1">Transcriptional regulator</fullName>
    </submittedName>
</protein>
<proteinExistence type="predicted"/>
<accession>A0A151Y0P2</accession>
<comment type="caution">
    <text evidence="1">The sequence shown here is derived from an EMBL/GenBank/DDBJ whole genome shotgun (WGS) entry which is preliminary data.</text>
</comment>
<name>A0A151Y0P2_9GAMM</name>
<organism evidence="1 2">
    <name type="scientific">Acinetobacter pragensis</name>
    <dbReference type="NCBI Taxonomy" id="1806892"/>
    <lineage>
        <taxon>Bacteria</taxon>
        <taxon>Pseudomonadati</taxon>
        <taxon>Pseudomonadota</taxon>
        <taxon>Gammaproteobacteria</taxon>
        <taxon>Moraxellales</taxon>
        <taxon>Moraxellaceae</taxon>
        <taxon>Acinetobacter</taxon>
    </lineage>
</organism>